<proteinExistence type="predicted"/>
<feature type="transmembrane region" description="Helical" evidence="2">
    <location>
        <begin position="75"/>
        <end position="98"/>
    </location>
</feature>
<evidence type="ECO:0000259" key="3">
    <source>
        <dbReference type="Pfam" id="PF04024"/>
    </source>
</evidence>
<feature type="compositionally biased region" description="Low complexity" evidence="1">
    <location>
        <begin position="10"/>
        <end position="24"/>
    </location>
</feature>
<evidence type="ECO:0000313" key="5">
    <source>
        <dbReference type="Proteomes" id="UP000196230"/>
    </source>
</evidence>
<dbReference type="Proteomes" id="UP000196230">
    <property type="component" value="Unassembled WGS sequence"/>
</dbReference>
<sequence>MSSHQHFHADPTADPSAAGAGADTGPADGLAALPSWLRGPVRSWGVSRSEESWVSGALGGIAARYSLDPLLVRGAFAAVCLLSAGLALLAYAVAWTVLPGPDGRVLWAQLRRGDFSGSGVGVAVVGGVGLVSLVSGAGLTATLVFSGGLAGLTVLAGTALLLWWLLTRGREPKALGASERQRFTGRDGRPSAGSRAADAAGAPSSPSWYMDARRRSGQEESAPDEAGFRSSWIDPETGQWRDRPHSRDLRAAERVAEMERQAAAERASADRGAAAARAERPVLGAIAQTVTLVAAGVVCLAALVGSVVFGFSGVGTVLGPAGATIVGGAAALVVLAPVLLLAALRGRRGGLVSAASVFAVGMVVIGVVANLSIVLI</sequence>
<feature type="region of interest" description="Disordered" evidence="1">
    <location>
        <begin position="1"/>
        <end position="24"/>
    </location>
</feature>
<evidence type="ECO:0000313" key="4">
    <source>
        <dbReference type="EMBL" id="SJN23786.1"/>
    </source>
</evidence>
<dbReference type="EMBL" id="FUKP01000030">
    <property type="protein sequence ID" value="SJN23786.1"/>
    <property type="molecule type" value="Genomic_DNA"/>
</dbReference>
<keyword evidence="2" id="KW-0812">Transmembrane</keyword>
<feature type="transmembrane region" description="Helical" evidence="2">
    <location>
        <begin position="119"/>
        <end position="137"/>
    </location>
</feature>
<feature type="region of interest" description="Disordered" evidence="1">
    <location>
        <begin position="176"/>
        <end position="247"/>
    </location>
</feature>
<evidence type="ECO:0000256" key="1">
    <source>
        <dbReference type="SAM" id="MobiDB-lite"/>
    </source>
</evidence>
<feature type="transmembrane region" description="Helical" evidence="2">
    <location>
        <begin position="323"/>
        <end position="344"/>
    </location>
</feature>
<feature type="transmembrane region" description="Helical" evidence="2">
    <location>
        <begin position="351"/>
        <end position="375"/>
    </location>
</feature>
<feature type="transmembrane region" description="Helical" evidence="2">
    <location>
        <begin position="143"/>
        <end position="166"/>
    </location>
</feature>
<dbReference type="RefSeq" id="WP_087133800.1">
    <property type="nucleotide sequence ID" value="NZ_FUKP01000030.1"/>
</dbReference>
<reference evidence="4 5" key="1">
    <citation type="submission" date="2017-02" db="EMBL/GenBank/DDBJ databases">
        <authorList>
            <person name="Peterson S.W."/>
        </authorList>
    </citation>
    <scope>NUCLEOTIDE SEQUENCE [LARGE SCALE GENOMIC DNA]</scope>
    <source>
        <strain evidence="4 5">2B3F</strain>
    </source>
</reference>
<keyword evidence="2" id="KW-0472">Membrane</keyword>
<dbReference type="InterPro" id="IPR007168">
    <property type="entry name" value="Phageshock_PspC_N"/>
</dbReference>
<protein>
    <submittedName>
        <fullName evidence="4">Phage shock protein C, PspC</fullName>
    </submittedName>
</protein>
<dbReference type="Pfam" id="PF04024">
    <property type="entry name" value="PspC"/>
    <property type="match status" value="1"/>
</dbReference>
<gene>
    <name evidence="4" type="ORF">FM125_04775</name>
</gene>
<name>A0A1R4IV83_9MICC</name>
<accession>A0A1R4IV83</accession>
<evidence type="ECO:0000256" key="2">
    <source>
        <dbReference type="SAM" id="Phobius"/>
    </source>
</evidence>
<feature type="domain" description="Phage shock protein PspC N-terminal" evidence="3">
    <location>
        <begin position="48"/>
        <end position="99"/>
    </location>
</feature>
<feature type="transmembrane region" description="Helical" evidence="2">
    <location>
        <begin position="290"/>
        <end position="311"/>
    </location>
</feature>
<dbReference type="AlphaFoldDB" id="A0A1R4IV83"/>
<feature type="compositionally biased region" description="Low complexity" evidence="1">
    <location>
        <begin position="190"/>
        <end position="207"/>
    </location>
</feature>
<keyword evidence="2" id="KW-1133">Transmembrane helix</keyword>
<feature type="compositionally biased region" description="Basic and acidic residues" evidence="1">
    <location>
        <begin position="176"/>
        <end position="189"/>
    </location>
</feature>
<organism evidence="4 5">
    <name type="scientific">Micrococcus lylae</name>
    <dbReference type="NCBI Taxonomy" id="1273"/>
    <lineage>
        <taxon>Bacteria</taxon>
        <taxon>Bacillati</taxon>
        <taxon>Actinomycetota</taxon>
        <taxon>Actinomycetes</taxon>
        <taxon>Micrococcales</taxon>
        <taxon>Micrococcaceae</taxon>
        <taxon>Micrococcus</taxon>
    </lineage>
</organism>